<proteinExistence type="inferred from homology"/>
<comment type="similarity">
    <text evidence="2">Belongs to the pseudouridine synthase TruB family.</text>
</comment>
<evidence type="ECO:0000256" key="5">
    <source>
        <dbReference type="ARBA" id="ARBA00023235"/>
    </source>
</evidence>
<dbReference type="InterPro" id="IPR014780">
    <property type="entry name" value="tRNA_psdUridine_synth_TruB"/>
</dbReference>
<dbReference type="EC" id="5.4.99.25" evidence="3"/>
<evidence type="ECO:0000256" key="1">
    <source>
        <dbReference type="ARBA" id="ARBA00001166"/>
    </source>
</evidence>
<organism evidence="8 9">
    <name type="scientific">Hanseniaspora valbyensis NRRL Y-1626</name>
    <dbReference type="NCBI Taxonomy" id="766949"/>
    <lineage>
        <taxon>Eukaryota</taxon>
        <taxon>Fungi</taxon>
        <taxon>Dikarya</taxon>
        <taxon>Ascomycota</taxon>
        <taxon>Saccharomycotina</taxon>
        <taxon>Saccharomycetes</taxon>
        <taxon>Saccharomycodales</taxon>
        <taxon>Saccharomycodaceae</taxon>
        <taxon>Hanseniaspora</taxon>
    </lineage>
</organism>
<evidence type="ECO:0000313" key="9">
    <source>
        <dbReference type="Proteomes" id="UP000092321"/>
    </source>
</evidence>
<reference evidence="9" key="1">
    <citation type="journal article" date="2016" name="Proc. Natl. Acad. Sci. U.S.A.">
        <title>Comparative genomics of biotechnologically important yeasts.</title>
        <authorList>
            <person name="Riley R."/>
            <person name="Haridas S."/>
            <person name="Wolfe K.H."/>
            <person name="Lopes M.R."/>
            <person name="Hittinger C.T."/>
            <person name="Goeker M."/>
            <person name="Salamov A.A."/>
            <person name="Wisecaver J.H."/>
            <person name="Long T.M."/>
            <person name="Calvey C.H."/>
            <person name="Aerts A.L."/>
            <person name="Barry K.W."/>
            <person name="Choi C."/>
            <person name="Clum A."/>
            <person name="Coughlan A.Y."/>
            <person name="Deshpande S."/>
            <person name="Douglass A.P."/>
            <person name="Hanson S.J."/>
            <person name="Klenk H.-P."/>
            <person name="LaButti K.M."/>
            <person name="Lapidus A."/>
            <person name="Lindquist E.A."/>
            <person name="Lipzen A.M."/>
            <person name="Meier-Kolthoff J.P."/>
            <person name="Ohm R.A."/>
            <person name="Otillar R.P."/>
            <person name="Pangilinan J.L."/>
            <person name="Peng Y."/>
            <person name="Rokas A."/>
            <person name="Rosa C.A."/>
            <person name="Scheuner C."/>
            <person name="Sibirny A.A."/>
            <person name="Slot J.C."/>
            <person name="Stielow J.B."/>
            <person name="Sun H."/>
            <person name="Kurtzman C.P."/>
            <person name="Blackwell M."/>
            <person name="Grigoriev I.V."/>
            <person name="Jeffries T.W."/>
        </authorList>
    </citation>
    <scope>NUCLEOTIDE SEQUENCE [LARGE SCALE GENOMIC DNA]</scope>
    <source>
        <strain evidence="9">NRRL Y-1626</strain>
    </source>
</reference>
<keyword evidence="5" id="KW-0413">Isomerase</keyword>
<keyword evidence="9" id="KW-1185">Reference proteome</keyword>
<dbReference type="Pfam" id="PF01509">
    <property type="entry name" value="TruB_N"/>
    <property type="match status" value="1"/>
</dbReference>
<evidence type="ECO:0000313" key="8">
    <source>
        <dbReference type="EMBL" id="OBA27256.1"/>
    </source>
</evidence>
<accession>A0A1B7TET1</accession>
<dbReference type="GO" id="GO:0160148">
    <property type="term" value="F:tRNA pseudouridine(55) synthase activity"/>
    <property type="evidence" value="ECO:0007669"/>
    <property type="project" value="UniProtKB-EC"/>
</dbReference>
<dbReference type="GO" id="GO:0003723">
    <property type="term" value="F:RNA binding"/>
    <property type="evidence" value="ECO:0007669"/>
    <property type="project" value="InterPro"/>
</dbReference>
<dbReference type="GO" id="GO:1990481">
    <property type="term" value="P:mRNA pseudouridine synthesis"/>
    <property type="evidence" value="ECO:0007669"/>
    <property type="project" value="TreeGrafter"/>
</dbReference>
<dbReference type="EMBL" id="LXPE01000010">
    <property type="protein sequence ID" value="OBA27256.1"/>
    <property type="molecule type" value="Genomic_DNA"/>
</dbReference>
<dbReference type="Proteomes" id="UP000092321">
    <property type="component" value="Unassembled WGS sequence"/>
</dbReference>
<evidence type="ECO:0000256" key="3">
    <source>
        <dbReference type="ARBA" id="ARBA00012787"/>
    </source>
</evidence>
<feature type="compositionally biased region" description="Basic and acidic residues" evidence="6">
    <location>
        <begin position="260"/>
        <end position="273"/>
    </location>
</feature>
<dbReference type="PANTHER" id="PTHR13767">
    <property type="entry name" value="TRNA-PSEUDOURIDINE SYNTHASE"/>
    <property type="match status" value="1"/>
</dbReference>
<dbReference type="InterPro" id="IPR020103">
    <property type="entry name" value="PsdUridine_synth_cat_dom_sf"/>
</dbReference>
<sequence length="469" mass="54098">MVFIRPLKISESEIKPITQSVLSYTSQIMNGIFPIEKPVNKTSQQVLSSLNNILLEKSERLRTQLEREKEQFIKDFKATNKGKAPTGKAIRRFSKLKMGQGGTLDPMASGLLIIGLNNGTKNLQKYLTNSTKSYTFKAILGQETMSGDNQEDFKSTLSVNSYEHLLNLSNEERKNLEDKIKKAFIGKPLNQVPPVYSALKINGRRLYDYIRNGEEIPGDIEPRVVELLDIEFHEDNFKVIPQTPLTEEPTELYEKEEEKEENKENNKDGDNNNKNKKMKKQKFDGNKNLQRLGPNGFLPVTDELLNQVMKYKNQIKTYTIETNETGGILQTDEELNKITDIKDPFYEKMKYRQVPLVELNMTIKVSSGFYVRSIVRDICKILNTSGYMTSLTRVAQKQWDMKNGCYFKLEDFDNEANEPIWYDLLAKVMEDEEKGALVDVRSVLDKVDKKRKLEENTKEEEEGNKKIKI</sequence>
<comment type="catalytic activity">
    <reaction evidence="1">
        <text>a uridine in mRNA = a pseudouridine in mRNA</text>
        <dbReference type="Rhea" id="RHEA:56644"/>
        <dbReference type="Rhea" id="RHEA-COMP:14658"/>
        <dbReference type="Rhea" id="RHEA-COMP:14659"/>
        <dbReference type="ChEBI" id="CHEBI:65314"/>
        <dbReference type="ChEBI" id="CHEBI:65315"/>
    </reaction>
</comment>
<keyword evidence="4" id="KW-0819">tRNA processing</keyword>
<dbReference type="Gene3D" id="3.30.2350.10">
    <property type="entry name" value="Pseudouridine synthase"/>
    <property type="match status" value="1"/>
</dbReference>
<dbReference type="GO" id="GO:0005634">
    <property type="term" value="C:nucleus"/>
    <property type="evidence" value="ECO:0007669"/>
    <property type="project" value="TreeGrafter"/>
</dbReference>
<dbReference type="GO" id="GO:0006400">
    <property type="term" value="P:tRNA modification"/>
    <property type="evidence" value="ECO:0007669"/>
    <property type="project" value="TreeGrafter"/>
</dbReference>
<evidence type="ECO:0000256" key="4">
    <source>
        <dbReference type="ARBA" id="ARBA00022694"/>
    </source>
</evidence>
<dbReference type="InterPro" id="IPR002501">
    <property type="entry name" value="PsdUridine_synth_N"/>
</dbReference>
<dbReference type="PANTHER" id="PTHR13767:SF2">
    <property type="entry name" value="PSEUDOURIDYLATE SYNTHASE TRUB1"/>
    <property type="match status" value="1"/>
</dbReference>
<feature type="compositionally biased region" description="Acidic residues" evidence="6">
    <location>
        <begin position="248"/>
        <end position="259"/>
    </location>
</feature>
<evidence type="ECO:0000256" key="6">
    <source>
        <dbReference type="SAM" id="MobiDB-lite"/>
    </source>
</evidence>
<feature type="region of interest" description="Disordered" evidence="6">
    <location>
        <begin position="239"/>
        <end position="294"/>
    </location>
</feature>
<dbReference type="OrthoDB" id="9995526at2759"/>
<name>A0A1B7TET1_9ASCO</name>
<protein>
    <recommendedName>
        <fullName evidence="3">tRNA pseudouridine(55) synthase</fullName>
        <ecNumber evidence="3">5.4.99.25</ecNumber>
    </recommendedName>
</protein>
<evidence type="ECO:0000256" key="2">
    <source>
        <dbReference type="ARBA" id="ARBA00008999"/>
    </source>
</evidence>
<feature type="domain" description="Pseudouridine synthase II N-terminal" evidence="7">
    <location>
        <begin position="93"/>
        <end position="233"/>
    </location>
</feature>
<gene>
    <name evidence="8" type="ORF">HANVADRAFT_52542</name>
</gene>
<dbReference type="SUPFAM" id="SSF55120">
    <property type="entry name" value="Pseudouridine synthase"/>
    <property type="match status" value="1"/>
</dbReference>
<evidence type="ECO:0000259" key="7">
    <source>
        <dbReference type="Pfam" id="PF01509"/>
    </source>
</evidence>
<dbReference type="AlphaFoldDB" id="A0A1B7TET1"/>
<comment type="caution">
    <text evidence="8">The sequence shown here is derived from an EMBL/GenBank/DDBJ whole genome shotgun (WGS) entry which is preliminary data.</text>
</comment>